<reference evidence="2" key="1">
    <citation type="journal article" date="2019" name="bioRxiv">
        <title>The Genome of the Zebra Mussel, Dreissena polymorpha: A Resource for Invasive Species Research.</title>
        <authorList>
            <person name="McCartney M.A."/>
            <person name="Auch B."/>
            <person name="Kono T."/>
            <person name="Mallez S."/>
            <person name="Zhang Y."/>
            <person name="Obille A."/>
            <person name="Becker A."/>
            <person name="Abrahante J.E."/>
            <person name="Garbe J."/>
            <person name="Badalamenti J.P."/>
            <person name="Herman A."/>
            <person name="Mangelson H."/>
            <person name="Liachko I."/>
            <person name="Sullivan S."/>
            <person name="Sone E.D."/>
            <person name="Koren S."/>
            <person name="Silverstein K.A.T."/>
            <person name="Beckman K.B."/>
            <person name="Gohl D.M."/>
        </authorList>
    </citation>
    <scope>NUCLEOTIDE SEQUENCE</scope>
    <source>
        <strain evidence="2">Duluth1</strain>
        <tissue evidence="2">Whole animal</tissue>
    </source>
</reference>
<evidence type="ECO:0000259" key="1">
    <source>
        <dbReference type="Pfam" id="PF06119"/>
    </source>
</evidence>
<keyword evidence="3" id="KW-1185">Reference proteome</keyword>
<accession>A0A9D4EXQ3</accession>
<protein>
    <recommendedName>
        <fullName evidence="1">NIDO domain-containing protein</fullName>
    </recommendedName>
</protein>
<dbReference type="AlphaFoldDB" id="A0A9D4EXQ3"/>
<dbReference type="Proteomes" id="UP000828390">
    <property type="component" value="Unassembled WGS sequence"/>
</dbReference>
<gene>
    <name evidence="2" type="ORF">DPMN_164006</name>
</gene>
<dbReference type="EMBL" id="JAIWYP010000008">
    <property type="protein sequence ID" value="KAH3785910.1"/>
    <property type="molecule type" value="Genomic_DNA"/>
</dbReference>
<dbReference type="InterPro" id="IPR003886">
    <property type="entry name" value="NIDO_dom"/>
</dbReference>
<proteinExistence type="predicted"/>
<sequence>MNGFVSLDFQPLYNQYGGENATEWKAAVQNHKVVAPLWTDIDSSNITNGGLWIHMLTDHHNDTVDIQKINDIFRQYTNQTEFNASVALVATWKHVTVHSPYEPGYELVKHQVMVQVIKLKC</sequence>
<evidence type="ECO:0000313" key="2">
    <source>
        <dbReference type="EMBL" id="KAH3785910.1"/>
    </source>
</evidence>
<dbReference type="Pfam" id="PF06119">
    <property type="entry name" value="NIDO"/>
    <property type="match status" value="1"/>
</dbReference>
<reference evidence="2" key="2">
    <citation type="submission" date="2020-11" db="EMBL/GenBank/DDBJ databases">
        <authorList>
            <person name="McCartney M.A."/>
            <person name="Auch B."/>
            <person name="Kono T."/>
            <person name="Mallez S."/>
            <person name="Becker A."/>
            <person name="Gohl D.M."/>
            <person name="Silverstein K.A.T."/>
            <person name="Koren S."/>
            <person name="Bechman K.B."/>
            <person name="Herman A."/>
            <person name="Abrahante J.E."/>
            <person name="Garbe J."/>
        </authorList>
    </citation>
    <scope>NUCLEOTIDE SEQUENCE</scope>
    <source>
        <strain evidence="2">Duluth1</strain>
        <tissue evidence="2">Whole animal</tissue>
    </source>
</reference>
<comment type="caution">
    <text evidence="2">The sequence shown here is derived from an EMBL/GenBank/DDBJ whole genome shotgun (WGS) entry which is preliminary data.</text>
</comment>
<dbReference type="GO" id="GO:0007160">
    <property type="term" value="P:cell-matrix adhesion"/>
    <property type="evidence" value="ECO:0007669"/>
    <property type="project" value="InterPro"/>
</dbReference>
<organism evidence="2 3">
    <name type="scientific">Dreissena polymorpha</name>
    <name type="common">Zebra mussel</name>
    <name type="synonym">Mytilus polymorpha</name>
    <dbReference type="NCBI Taxonomy" id="45954"/>
    <lineage>
        <taxon>Eukaryota</taxon>
        <taxon>Metazoa</taxon>
        <taxon>Spiralia</taxon>
        <taxon>Lophotrochozoa</taxon>
        <taxon>Mollusca</taxon>
        <taxon>Bivalvia</taxon>
        <taxon>Autobranchia</taxon>
        <taxon>Heteroconchia</taxon>
        <taxon>Euheterodonta</taxon>
        <taxon>Imparidentia</taxon>
        <taxon>Neoheterodontei</taxon>
        <taxon>Myida</taxon>
        <taxon>Dreissenoidea</taxon>
        <taxon>Dreissenidae</taxon>
        <taxon>Dreissena</taxon>
    </lineage>
</organism>
<feature type="domain" description="NIDO" evidence="1">
    <location>
        <begin position="2"/>
        <end position="100"/>
    </location>
</feature>
<name>A0A9D4EXQ3_DREPO</name>
<evidence type="ECO:0000313" key="3">
    <source>
        <dbReference type="Proteomes" id="UP000828390"/>
    </source>
</evidence>